<organism evidence="7 8">
    <name type="scientific">Serpentinimonas raichei</name>
    <dbReference type="NCBI Taxonomy" id="1458425"/>
    <lineage>
        <taxon>Bacteria</taxon>
        <taxon>Pseudomonadati</taxon>
        <taxon>Pseudomonadota</taxon>
        <taxon>Betaproteobacteria</taxon>
        <taxon>Burkholderiales</taxon>
        <taxon>Comamonadaceae</taxon>
        <taxon>Serpentinimonas</taxon>
    </lineage>
</organism>
<accession>A0A060NJ80</accession>
<evidence type="ECO:0000313" key="8">
    <source>
        <dbReference type="Proteomes" id="UP000067461"/>
    </source>
</evidence>
<keyword evidence="2" id="KW-1003">Cell membrane</keyword>
<evidence type="ECO:0000256" key="1">
    <source>
        <dbReference type="ARBA" id="ARBA00010296"/>
    </source>
</evidence>
<keyword evidence="5" id="KW-0564">Palmitate</keyword>
<keyword evidence="6" id="KW-0449">Lipoprotein</keyword>
<name>A0A060NJ80_9BURK</name>
<dbReference type="Pfam" id="PF08085">
    <property type="entry name" value="Entericidin"/>
    <property type="match status" value="1"/>
</dbReference>
<dbReference type="EMBL" id="AP014568">
    <property type="protein sequence ID" value="BAO81547.1"/>
    <property type="molecule type" value="Genomic_DNA"/>
</dbReference>
<evidence type="ECO:0000256" key="5">
    <source>
        <dbReference type="ARBA" id="ARBA00023139"/>
    </source>
</evidence>
<evidence type="ECO:0000313" key="7">
    <source>
        <dbReference type="EMBL" id="BAO81547.1"/>
    </source>
</evidence>
<dbReference type="GO" id="GO:0009636">
    <property type="term" value="P:response to toxic substance"/>
    <property type="evidence" value="ECO:0007669"/>
    <property type="project" value="InterPro"/>
</dbReference>
<dbReference type="GO" id="GO:0016020">
    <property type="term" value="C:membrane"/>
    <property type="evidence" value="ECO:0007669"/>
    <property type="project" value="InterPro"/>
</dbReference>
<dbReference type="AlphaFoldDB" id="A0A060NJ80"/>
<keyword evidence="8" id="KW-1185">Reference proteome</keyword>
<dbReference type="InterPro" id="IPR012556">
    <property type="entry name" value="Entericidin"/>
</dbReference>
<dbReference type="PROSITE" id="PS51257">
    <property type="entry name" value="PROKAR_LIPOPROTEIN"/>
    <property type="match status" value="1"/>
</dbReference>
<comment type="similarity">
    <text evidence="1">Belongs to the EcnA/EcnB lipoprotein family.</text>
</comment>
<protein>
    <submittedName>
        <fullName evidence="7">Predicted small secreted protein</fullName>
    </submittedName>
</protein>
<evidence type="ECO:0000256" key="6">
    <source>
        <dbReference type="ARBA" id="ARBA00023288"/>
    </source>
</evidence>
<dbReference type="Proteomes" id="UP000067461">
    <property type="component" value="Chromosome"/>
</dbReference>
<evidence type="ECO:0000256" key="2">
    <source>
        <dbReference type="ARBA" id="ARBA00022475"/>
    </source>
</evidence>
<dbReference type="HOGENOM" id="CLU_193827_1_0_4"/>
<dbReference type="RefSeq" id="WP_082039990.1">
    <property type="nucleotide sequence ID" value="NZ_AP014568.1"/>
</dbReference>
<sequence length="41" mass="4105">MKPILTLLLLAAGLALSGCGTIAGIGQDVQRGGQIIQDAAR</sequence>
<keyword evidence="3" id="KW-0732">Signal</keyword>
<evidence type="ECO:0000256" key="3">
    <source>
        <dbReference type="ARBA" id="ARBA00022729"/>
    </source>
</evidence>
<evidence type="ECO:0000256" key="4">
    <source>
        <dbReference type="ARBA" id="ARBA00023136"/>
    </source>
</evidence>
<dbReference type="STRING" id="1458425.SRAA_1693"/>
<dbReference type="KEGG" id="cbaa:SRAA_1693"/>
<keyword evidence="4" id="KW-0472">Membrane</keyword>
<reference evidence="7 8" key="1">
    <citation type="journal article" date="2014" name="Nat. Commun.">
        <title>Physiological and genomic features of highly alkaliphilic hydrogen-utilizing Betaproteobacteria from a continental serpentinizing site.</title>
        <authorList>
            <person name="Suzuki S."/>
            <person name="Kuenen J.G."/>
            <person name="Schipper K."/>
            <person name="van der Velde S."/>
            <person name="Ishii S."/>
            <person name="Wu A."/>
            <person name="Sorokin D.Y."/>
            <person name="Tenney A."/>
            <person name="Meng X.Y."/>
            <person name="Morrill P.L."/>
            <person name="Kamagata Y."/>
            <person name="Muyzer G."/>
            <person name="Nealson K.H."/>
        </authorList>
    </citation>
    <scope>NUCLEOTIDE SEQUENCE [LARGE SCALE GENOMIC DNA]</scope>
    <source>
        <strain evidence="7 8">A1</strain>
    </source>
</reference>
<proteinExistence type="inferred from homology"/>
<gene>
    <name evidence="7" type="ORF">SRAA_1693</name>
</gene>